<keyword evidence="3" id="KW-1133">Transmembrane helix</keyword>
<name>A0ABZ0Z6G7_9CAUD</name>
<keyword evidence="5" id="KW-1185">Reference proteome</keyword>
<organism evidence="4 5">
    <name type="scientific">phage Lak_Megaphage_Sonny</name>
    <dbReference type="NCBI Taxonomy" id="3109229"/>
    <lineage>
        <taxon>Viruses</taxon>
        <taxon>Duplodnaviria</taxon>
        <taxon>Heunggongvirae</taxon>
        <taxon>Uroviricota</taxon>
        <taxon>Caudoviricetes</taxon>
        <taxon>Caudoviricetes code 15 clade</taxon>
    </lineage>
</organism>
<proteinExistence type="predicted"/>
<dbReference type="Pfam" id="PF13704">
    <property type="entry name" value="Glyco_tranf_2_4"/>
    <property type="match status" value="1"/>
</dbReference>
<accession>A0ABZ0Z6G7</accession>
<sequence>MTNLKTAICCIACQENDYIREWIDYYKKLGFTHIFIYDNNKSFEANEYIKDVTEDYLKDKFITIIDKRDVVKNTFQVDCYNECYRTYKNNYDWFLFIDCDEFLWLKKYDNITDFLTQNIFSDFHVIKINWLSYNDNGHIYKTKGSVLERFPNPSDITKENIEWENKLLKSFVRGGLDEKQIFIGIHTPLPLVNNEMLAANISDPNYIKIKQQIEQNFKWCYRTCFADGTESFDICYPNCFSPDDPRYDDAVLKHYRTKSCQEYVENKVRRGFQDCAKQILNAGTYFYFNEYSKEKMDYLLANGVEPPILLINSDTTDVGEMMCIYAAAKYLVKDIEHDYLIYWKNNNIQIALEKIKNSGLFADCSFFTSTLLQNIGFQRNCSEYHYIVNQYPENKYIYKPLIVEPGRNIKICGPMLSPKCFDMNFLNNLYNNNGIKEQIIKLYEGYDLNNTAAILINEYTAVEEILTIFNLYNNNPAYMLISDNIEAAASIVYEAYEIYQKNNNTILNISWLNVPHSMLSRDLVKLYTFAVCRVCFVHMSDTVAWMGTMLNEVECADIIYSMDDNLIYHLMIPENDKRYKNLKMIMNGKKN</sequence>
<evidence type="ECO:0000256" key="1">
    <source>
        <dbReference type="ARBA" id="ARBA00004167"/>
    </source>
</evidence>
<reference evidence="4 5" key="1">
    <citation type="submission" date="2023-11" db="EMBL/GenBank/DDBJ databases">
        <authorList>
            <person name="Cook R."/>
            <person name="Crisci M."/>
            <person name="Pye H."/>
            <person name="Adriaenssens E."/>
            <person name="Santini J."/>
        </authorList>
    </citation>
    <scope>NUCLEOTIDE SEQUENCE [LARGE SCALE GENOMIC DNA]</scope>
    <source>
        <strain evidence="4">Lak_Megaphage_Sonny</strain>
    </source>
</reference>
<evidence type="ECO:0000256" key="2">
    <source>
        <dbReference type="ARBA" id="ARBA00022692"/>
    </source>
</evidence>
<dbReference type="Proteomes" id="UP001358193">
    <property type="component" value="Segment"/>
</dbReference>
<comment type="subcellular location">
    <subcellularLocation>
        <location evidence="1">Membrane</location>
        <topology evidence="1">Single-pass membrane protein</topology>
    </subcellularLocation>
</comment>
<evidence type="ECO:0000256" key="3">
    <source>
        <dbReference type="ARBA" id="ARBA00022989"/>
    </source>
</evidence>
<dbReference type="PANTHER" id="PTHR21461:SF69">
    <property type="entry name" value="GLYCOSYLTRANSFERASE FAMILY 92 PROTEIN"/>
    <property type="match status" value="1"/>
</dbReference>
<evidence type="ECO:0000313" key="5">
    <source>
        <dbReference type="Proteomes" id="UP001358193"/>
    </source>
</evidence>
<protein>
    <recommendedName>
        <fullName evidence="6">Glycosyltransferase</fullName>
    </recommendedName>
</protein>
<dbReference type="PANTHER" id="PTHR21461">
    <property type="entry name" value="GLYCOSYLTRANSFERASE FAMILY 92 PROTEIN"/>
    <property type="match status" value="1"/>
</dbReference>
<evidence type="ECO:0000313" key="4">
    <source>
        <dbReference type="EMBL" id="WQJ53715.1"/>
    </source>
</evidence>
<evidence type="ECO:0008006" key="6">
    <source>
        <dbReference type="Google" id="ProtNLM"/>
    </source>
</evidence>
<keyword evidence="2" id="KW-0812">Transmembrane</keyword>
<dbReference type="InterPro" id="IPR029044">
    <property type="entry name" value="Nucleotide-diphossugar_trans"/>
</dbReference>
<keyword evidence="3" id="KW-0472">Membrane</keyword>
<dbReference type="EMBL" id="OR769223">
    <property type="protein sequence ID" value="WQJ53715.1"/>
    <property type="molecule type" value="Genomic_DNA"/>
</dbReference>
<dbReference type="SUPFAM" id="SSF53448">
    <property type="entry name" value="Nucleotide-diphospho-sugar transferases"/>
    <property type="match status" value="1"/>
</dbReference>